<sequence>MAKRGRKQADHQPMFFSAYNYKLIGIAIFLIVAGFTAMYLENEVDGFISLFISPIVIMAGYILVIFAIMKHDRDEEPEAASS</sequence>
<dbReference type="Proteomes" id="UP001139125">
    <property type="component" value="Unassembled WGS sequence"/>
</dbReference>
<keyword evidence="3" id="KW-1185">Reference proteome</keyword>
<feature type="transmembrane region" description="Helical" evidence="1">
    <location>
        <begin position="21"/>
        <end position="40"/>
    </location>
</feature>
<keyword evidence="1" id="KW-1133">Transmembrane helix</keyword>
<accession>A0A9X2L1C0</accession>
<proteinExistence type="predicted"/>
<reference evidence="2" key="1">
    <citation type="submission" date="2022-06" db="EMBL/GenBank/DDBJ databases">
        <title>Gracilimonas sp. CAU 1638 isolated from sea sediment.</title>
        <authorList>
            <person name="Kim W."/>
        </authorList>
    </citation>
    <scope>NUCLEOTIDE SEQUENCE</scope>
    <source>
        <strain evidence="2">CAU 1638</strain>
    </source>
</reference>
<evidence type="ECO:0000256" key="1">
    <source>
        <dbReference type="SAM" id="Phobius"/>
    </source>
</evidence>
<keyword evidence="1" id="KW-0812">Transmembrane</keyword>
<keyword evidence="1" id="KW-0472">Membrane</keyword>
<protein>
    <submittedName>
        <fullName evidence="2">DUF3098 domain-containing protein</fullName>
    </submittedName>
</protein>
<comment type="caution">
    <text evidence="2">The sequence shown here is derived from an EMBL/GenBank/DDBJ whole genome shotgun (WGS) entry which is preliminary data.</text>
</comment>
<dbReference type="RefSeq" id="WP_255132562.1">
    <property type="nucleotide sequence ID" value="NZ_CP175953.1"/>
</dbReference>
<dbReference type="AlphaFoldDB" id="A0A9X2L1C0"/>
<evidence type="ECO:0000313" key="3">
    <source>
        <dbReference type="Proteomes" id="UP001139125"/>
    </source>
</evidence>
<evidence type="ECO:0000313" key="2">
    <source>
        <dbReference type="EMBL" id="MCP9290462.1"/>
    </source>
</evidence>
<name>A0A9X2L1C0_9BACT</name>
<feature type="transmembrane region" description="Helical" evidence="1">
    <location>
        <begin position="46"/>
        <end position="68"/>
    </location>
</feature>
<gene>
    <name evidence="2" type="ORF">NM125_02565</name>
</gene>
<organism evidence="2 3">
    <name type="scientific">Gracilimonas sediminicola</name>
    <dbReference type="NCBI Taxonomy" id="2952158"/>
    <lineage>
        <taxon>Bacteria</taxon>
        <taxon>Pseudomonadati</taxon>
        <taxon>Balneolota</taxon>
        <taxon>Balneolia</taxon>
        <taxon>Balneolales</taxon>
        <taxon>Balneolaceae</taxon>
        <taxon>Gracilimonas</taxon>
    </lineage>
</organism>
<dbReference type="EMBL" id="JANDBC010000001">
    <property type="protein sequence ID" value="MCP9290462.1"/>
    <property type="molecule type" value="Genomic_DNA"/>
</dbReference>